<keyword evidence="6" id="KW-0812">Transmembrane</keyword>
<dbReference type="PANTHER" id="PTHR42878">
    <property type="entry name" value="TWO-COMPONENT HISTIDINE KINASE"/>
    <property type="match status" value="1"/>
</dbReference>
<evidence type="ECO:0000313" key="8">
    <source>
        <dbReference type="EMBL" id="MEX6633577.1"/>
    </source>
</evidence>
<dbReference type="PRINTS" id="PR00344">
    <property type="entry name" value="BCTRLSENSOR"/>
</dbReference>
<feature type="domain" description="Histidine kinase" evidence="7">
    <location>
        <begin position="229"/>
        <end position="442"/>
    </location>
</feature>
<evidence type="ECO:0000256" key="3">
    <source>
        <dbReference type="ARBA" id="ARBA00022553"/>
    </source>
</evidence>
<dbReference type="InterPro" id="IPR004358">
    <property type="entry name" value="Sig_transdc_His_kin-like_C"/>
</dbReference>
<protein>
    <recommendedName>
        <fullName evidence="2">histidine kinase</fullName>
        <ecNumber evidence="2">2.7.13.3</ecNumber>
    </recommendedName>
</protein>
<dbReference type="GO" id="GO:0005524">
    <property type="term" value="F:ATP binding"/>
    <property type="evidence" value="ECO:0007669"/>
    <property type="project" value="UniProtKB-KW"/>
</dbReference>
<keyword evidence="8" id="KW-0067">ATP-binding</keyword>
<comment type="caution">
    <text evidence="8">The sequence shown here is derived from an EMBL/GenBank/DDBJ whole genome shotgun (WGS) entry which is preliminary data.</text>
</comment>
<accession>A0ABV3Z459</accession>
<dbReference type="SMART" id="SM00388">
    <property type="entry name" value="HisKA"/>
    <property type="match status" value="1"/>
</dbReference>
<evidence type="ECO:0000313" key="9">
    <source>
        <dbReference type="Proteomes" id="UP001560685"/>
    </source>
</evidence>
<dbReference type="SMART" id="SM00387">
    <property type="entry name" value="HATPase_c"/>
    <property type="match status" value="1"/>
</dbReference>
<keyword evidence="4" id="KW-0808">Transferase</keyword>
<evidence type="ECO:0000256" key="1">
    <source>
        <dbReference type="ARBA" id="ARBA00000085"/>
    </source>
</evidence>
<dbReference type="RefSeq" id="WP_369313551.1">
    <property type="nucleotide sequence ID" value="NZ_JBEHZE010000001.1"/>
</dbReference>
<keyword evidence="6" id="KW-0472">Membrane</keyword>
<keyword evidence="5" id="KW-0418">Kinase</keyword>
<dbReference type="InterPro" id="IPR003594">
    <property type="entry name" value="HATPase_dom"/>
</dbReference>
<keyword evidence="3" id="KW-0597">Phosphoprotein</keyword>
<feature type="transmembrane region" description="Helical" evidence="6">
    <location>
        <begin position="174"/>
        <end position="196"/>
    </location>
</feature>
<dbReference type="InterPro" id="IPR005467">
    <property type="entry name" value="His_kinase_dom"/>
</dbReference>
<sequence length="442" mass="49238">MNINWKYIALILMALVASELFYLRSEGKRIEDLRMTTVDIYTTSISLEQELGFGGLIHNFKNYVLRPDEKQYAELARKNASHALNLIEKLETISAEMGNGVTLLQTRKIVDTYTNNLDVITDLHTQGIAPFDIDKSVRVQDDFALEEIDRFTSSTANAVNNRLRKLETAIKTQLQIIFGLLMFGVLYFCITLNGTATQSAKLSKSNSALSDSNASLSRSNLALRQFAGIASHDLKSPIRHISLSSDMLKQDIDNPEKVSGHINTIKQAAERMHLLCSSLLEFTKSGFQKPEISRLNANAIIADTIKEMAPEIKLKGADIQQCSAPIIDADPELLKRVFHNLIANSLKYTHDERQPKIIIQCDTNAKTATFSVTDNGIGIAPEYSERIFEPMERLHGKDSKYPGVGIGLSLVKSIVESHGGLCWLDVKYSQGTRICFTLPISK</sequence>
<evidence type="ECO:0000256" key="5">
    <source>
        <dbReference type="ARBA" id="ARBA00022777"/>
    </source>
</evidence>
<keyword evidence="6" id="KW-1133">Transmembrane helix</keyword>
<dbReference type="Pfam" id="PF02518">
    <property type="entry name" value="HATPase_c"/>
    <property type="match status" value="1"/>
</dbReference>
<keyword evidence="9" id="KW-1185">Reference proteome</keyword>
<dbReference type="PANTHER" id="PTHR42878:SF15">
    <property type="entry name" value="BACTERIOPHYTOCHROME"/>
    <property type="match status" value="1"/>
</dbReference>
<gene>
    <name evidence="8" type="ORF">ABFZ84_08440</name>
</gene>
<evidence type="ECO:0000256" key="2">
    <source>
        <dbReference type="ARBA" id="ARBA00012438"/>
    </source>
</evidence>
<dbReference type="InterPro" id="IPR036890">
    <property type="entry name" value="HATPase_C_sf"/>
</dbReference>
<dbReference type="Gene3D" id="1.10.287.130">
    <property type="match status" value="1"/>
</dbReference>
<dbReference type="SUPFAM" id="SSF47384">
    <property type="entry name" value="Homodimeric domain of signal transducing histidine kinase"/>
    <property type="match status" value="1"/>
</dbReference>
<evidence type="ECO:0000256" key="6">
    <source>
        <dbReference type="SAM" id="Phobius"/>
    </source>
</evidence>
<dbReference type="InterPro" id="IPR050351">
    <property type="entry name" value="BphY/WalK/GraS-like"/>
</dbReference>
<dbReference type="SUPFAM" id="SSF55874">
    <property type="entry name" value="ATPase domain of HSP90 chaperone/DNA topoisomerase II/histidine kinase"/>
    <property type="match status" value="1"/>
</dbReference>
<dbReference type="PROSITE" id="PS50109">
    <property type="entry name" value="HIS_KIN"/>
    <property type="match status" value="1"/>
</dbReference>
<proteinExistence type="predicted"/>
<dbReference type="Gene3D" id="3.30.565.10">
    <property type="entry name" value="Histidine kinase-like ATPase, C-terminal domain"/>
    <property type="match status" value="1"/>
</dbReference>
<dbReference type="CDD" id="cd00082">
    <property type="entry name" value="HisKA"/>
    <property type="match status" value="1"/>
</dbReference>
<evidence type="ECO:0000259" key="7">
    <source>
        <dbReference type="PROSITE" id="PS50109"/>
    </source>
</evidence>
<name>A0ABV3Z459_9PROT</name>
<comment type="catalytic activity">
    <reaction evidence="1">
        <text>ATP + protein L-histidine = ADP + protein N-phospho-L-histidine.</text>
        <dbReference type="EC" id="2.7.13.3"/>
    </reaction>
</comment>
<dbReference type="EMBL" id="JBEHZE010000001">
    <property type="protein sequence ID" value="MEX6633577.1"/>
    <property type="molecule type" value="Genomic_DNA"/>
</dbReference>
<reference evidence="8 9" key="1">
    <citation type="submission" date="2024-05" db="EMBL/GenBank/DDBJ databases">
        <title>Three bacterial strains, DH-69, EH-24, and ECK-19 isolated from coastal sediments.</title>
        <authorList>
            <person name="Ye Y.-Q."/>
            <person name="Du Z.-J."/>
        </authorList>
    </citation>
    <scope>NUCLEOTIDE SEQUENCE [LARGE SCALE GENOMIC DNA]</scope>
    <source>
        <strain evidence="8 9">ECK-19</strain>
    </source>
</reference>
<keyword evidence="8" id="KW-0547">Nucleotide-binding</keyword>
<dbReference type="InterPro" id="IPR036097">
    <property type="entry name" value="HisK_dim/P_sf"/>
</dbReference>
<dbReference type="Pfam" id="PF00512">
    <property type="entry name" value="HisKA"/>
    <property type="match status" value="1"/>
</dbReference>
<evidence type="ECO:0000256" key="4">
    <source>
        <dbReference type="ARBA" id="ARBA00022679"/>
    </source>
</evidence>
<dbReference type="InterPro" id="IPR003661">
    <property type="entry name" value="HisK_dim/P_dom"/>
</dbReference>
<dbReference type="Proteomes" id="UP001560685">
    <property type="component" value="Unassembled WGS sequence"/>
</dbReference>
<organism evidence="8 9">
    <name type="scientific">Hyphococcus lacteus</name>
    <dbReference type="NCBI Taxonomy" id="3143536"/>
    <lineage>
        <taxon>Bacteria</taxon>
        <taxon>Pseudomonadati</taxon>
        <taxon>Pseudomonadota</taxon>
        <taxon>Alphaproteobacteria</taxon>
        <taxon>Parvularculales</taxon>
        <taxon>Parvularculaceae</taxon>
        <taxon>Hyphococcus</taxon>
    </lineage>
</organism>
<dbReference type="EC" id="2.7.13.3" evidence="2"/>